<sequence>MDKEKRDDTILEIAIMEMGRMRKGASFCPSEVVRWLYPQDWRFFMDEIKQEMMKLYREGKILVTQKDKAVDPAILPKGPVRIKVIKLL</sequence>
<accession>A0A4Q7PCW3</accession>
<organism evidence="1 2">
    <name type="scientific">Cecembia calidifontis</name>
    <dbReference type="NCBI Taxonomy" id="1187080"/>
    <lineage>
        <taxon>Bacteria</taxon>
        <taxon>Pseudomonadati</taxon>
        <taxon>Bacteroidota</taxon>
        <taxon>Cytophagia</taxon>
        <taxon>Cytophagales</taxon>
        <taxon>Cyclobacteriaceae</taxon>
        <taxon>Cecembia</taxon>
    </lineage>
</organism>
<dbReference type="InterPro" id="IPR036388">
    <property type="entry name" value="WH-like_DNA-bd_sf"/>
</dbReference>
<dbReference type="Gene3D" id="1.10.10.10">
    <property type="entry name" value="Winged helix-like DNA-binding domain superfamily/Winged helix DNA-binding domain"/>
    <property type="match status" value="1"/>
</dbReference>
<dbReference type="SUPFAM" id="SSF46785">
    <property type="entry name" value="Winged helix' DNA-binding domain"/>
    <property type="match status" value="1"/>
</dbReference>
<dbReference type="OrthoDB" id="711646at2"/>
<evidence type="ECO:0000313" key="2">
    <source>
        <dbReference type="Proteomes" id="UP000292209"/>
    </source>
</evidence>
<dbReference type="Proteomes" id="UP000292209">
    <property type="component" value="Unassembled WGS sequence"/>
</dbReference>
<dbReference type="AlphaFoldDB" id="A0A4Q7PCW3"/>
<keyword evidence="2" id="KW-1185">Reference proteome</keyword>
<dbReference type="EMBL" id="SGXG01000001">
    <property type="protein sequence ID" value="RZS98065.1"/>
    <property type="molecule type" value="Genomic_DNA"/>
</dbReference>
<name>A0A4Q7PCW3_9BACT</name>
<evidence type="ECO:0000313" key="1">
    <source>
        <dbReference type="EMBL" id="RZS98065.1"/>
    </source>
</evidence>
<dbReference type="InterPro" id="IPR021660">
    <property type="entry name" value="DUF3253"/>
</dbReference>
<proteinExistence type="predicted"/>
<reference evidence="1 2" key="1">
    <citation type="submission" date="2019-02" db="EMBL/GenBank/DDBJ databases">
        <title>Genomic Encyclopedia of Archaeal and Bacterial Type Strains, Phase II (KMG-II): from individual species to whole genera.</title>
        <authorList>
            <person name="Goeker M."/>
        </authorList>
    </citation>
    <scope>NUCLEOTIDE SEQUENCE [LARGE SCALE GENOMIC DNA]</scope>
    <source>
        <strain evidence="1 2">DSM 21411</strain>
    </source>
</reference>
<comment type="caution">
    <text evidence="1">The sequence shown here is derived from an EMBL/GenBank/DDBJ whole genome shotgun (WGS) entry which is preliminary data.</text>
</comment>
<protein>
    <submittedName>
        <fullName evidence="1">Uncharacterized protein DUF3253</fullName>
    </submittedName>
</protein>
<dbReference type="InterPro" id="IPR036390">
    <property type="entry name" value="WH_DNA-bd_sf"/>
</dbReference>
<dbReference type="Pfam" id="PF11625">
    <property type="entry name" value="DUF3253"/>
    <property type="match status" value="1"/>
</dbReference>
<gene>
    <name evidence="1" type="ORF">BC751_3697</name>
</gene>
<dbReference type="RefSeq" id="WP_130276834.1">
    <property type="nucleotide sequence ID" value="NZ_SGXG01000001.1"/>
</dbReference>